<dbReference type="GO" id="GO:0006935">
    <property type="term" value="P:chemotaxis"/>
    <property type="evidence" value="ECO:0007669"/>
    <property type="project" value="UniProtKB-ARBA"/>
</dbReference>
<comment type="similarity">
    <text evidence="3">Belongs to the methyl-accepting chemotaxis (MCP) protein family.</text>
</comment>
<dbReference type="InterPro" id="IPR003660">
    <property type="entry name" value="HAMP_dom"/>
</dbReference>
<dbReference type="PROSITE" id="PS50885">
    <property type="entry name" value="HAMP"/>
    <property type="match status" value="2"/>
</dbReference>
<dbReference type="Pfam" id="PF00015">
    <property type="entry name" value="MCPsignal"/>
    <property type="match status" value="1"/>
</dbReference>
<evidence type="ECO:0000256" key="5">
    <source>
        <dbReference type="SAM" id="Phobius"/>
    </source>
</evidence>
<organism evidence="8 9">
    <name type="scientific">Leucothrix pacifica</name>
    <dbReference type="NCBI Taxonomy" id="1247513"/>
    <lineage>
        <taxon>Bacteria</taxon>
        <taxon>Pseudomonadati</taxon>
        <taxon>Pseudomonadota</taxon>
        <taxon>Gammaproteobacteria</taxon>
        <taxon>Thiotrichales</taxon>
        <taxon>Thiotrichaceae</taxon>
        <taxon>Leucothrix</taxon>
    </lineage>
</organism>
<evidence type="ECO:0000313" key="8">
    <source>
        <dbReference type="EMBL" id="PWQ94339.1"/>
    </source>
</evidence>
<dbReference type="Proteomes" id="UP000245539">
    <property type="component" value="Unassembled WGS sequence"/>
</dbReference>
<dbReference type="Gene3D" id="6.10.340.10">
    <property type="match status" value="1"/>
</dbReference>
<evidence type="ECO:0000313" key="9">
    <source>
        <dbReference type="Proteomes" id="UP000245539"/>
    </source>
</evidence>
<dbReference type="SMART" id="SM00283">
    <property type="entry name" value="MA"/>
    <property type="match status" value="1"/>
</dbReference>
<keyword evidence="9" id="KW-1185">Reference proteome</keyword>
<keyword evidence="5" id="KW-0812">Transmembrane</keyword>
<evidence type="ECO:0000259" key="6">
    <source>
        <dbReference type="PROSITE" id="PS50111"/>
    </source>
</evidence>
<feature type="transmembrane region" description="Helical" evidence="5">
    <location>
        <begin position="25"/>
        <end position="47"/>
    </location>
</feature>
<feature type="domain" description="HAMP" evidence="7">
    <location>
        <begin position="298"/>
        <end position="349"/>
    </location>
</feature>
<dbReference type="Pfam" id="PF00672">
    <property type="entry name" value="HAMP"/>
    <property type="match status" value="1"/>
</dbReference>
<dbReference type="EMBL" id="QGKM01000056">
    <property type="protein sequence ID" value="PWQ94339.1"/>
    <property type="molecule type" value="Genomic_DNA"/>
</dbReference>
<protein>
    <submittedName>
        <fullName evidence="8">Methyl-accepting chemotaxis protein</fullName>
    </submittedName>
</protein>
<evidence type="ECO:0000256" key="4">
    <source>
        <dbReference type="PROSITE-ProRule" id="PRU00284"/>
    </source>
</evidence>
<reference evidence="8 9" key="1">
    <citation type="submission" date="2018-05" db="EMBL/GenBank/DDBJ databases">
        <title>Leucothrix arctica sp. nov., isolated from Arctic seawater.</title>
        <authorList>
            <person name="Choi A."/>
            <person name="Baek K."/>
        </authorList>
    </citation>
    <scope>NUCLEOTIDE SEQUENCE [LARGE SCALE GENOMIC DNA]</scope>
    <source>
        <strain evidence="8 9">JCM 18388</strain>
    </source>
</reference>
<comment type="caution">
    <text evidence="8">The sequence shown here is derived from an EMBL/GenBank/DDBJ whole genome shotgun (WGS) entry which is preliminary data.</text>
</comment>
<dbReference type="CDD" id="cd06225">
    <property type="entry name" value="HAMP"/>
    <property type="match status" value="1"/>
</dbReference>
<name>A0A317C7M9_9GAMM</name>
<dbReference type="Gene3D" id="1.10.287.950">
    <property type="entry name" value="Methyl-accepting chemotaxis protein"/>
    <property type="match status" value="1"/>
</dbReference>
<proteinExistence type="inferred from homology"/>
<keyword evidence="5" id="KW-0472">Membrane</keyword>
<dbReference type="GO" id="GO:0007165">
    <property type="term" value="P:signal transduction"/>
    <property type="evidence" value="ECO:0007669"/>
    <property type="project" value="UniProtKB-KW"/>
</dbReference>
<dbReference type="AlphaFoldDB" id="A0A317C7M9"/>
<keyword evidence="2 4" id="KW-0807">Transducer</keyword>
<dbReference type="OrthoDB" id="5620315at2"/>
<sequence>MSKNSTSPQSQRAVQGGIMSIRSRVALSITAPLVILLVVSVMSLLTLMKSSSTLIELNEVNAKVLETTEIKSLIQEDFLGQLNYIKSATLKPDRGLTKLIIKRQELEKVWPGYIASVESDDKAVAEELISGKAHFDTRLDELMAILTEESPDTYQKFFEATRYHIFADRSATGFPLDVISHLGNPLITALEKRIESNKINNQTAFEEAKNSIDLATATIATVILLGLIFIMMSGVLLYSSIARPVNHLTQVVNSMSAGDTTARSRLRGNDELTHLGNAFNRMVDDSTQLQEQVNRDNDAINHSVFSLLEAVSDLSERDLTVRAQVTEDATGPLADAINQLAEDTTEVLDQVKTIASSVEETSTIVNERSQSVNVLAKEEQAEAQETANQIERIRRRLEIIAQSALQTNDMAGKTSGTTQDAYQSVSRSMGSMNEIRNTVQDTGKRIKRLGERSQEISYITDIINGIAERTTVLALNANMQAMAAGEAGKGFSVIADEIQRLAESSRESTEQISTLVKNIQKETKSTIATMDHTIEQVVEGSALADEATRQMQETLDATNQLTSSVNDIANASKEQMEMSETLQSSATRIMESTTATGKEMNLLAQLTNDMTDYAKQLVESVNVFKLKP</sequence>
<feature type="domain" description="Methyl-accepting transducer" evidence="6">
    <location>
        <begin position="354"/>
        <end position="590"/>
    </location>
</feature>
<dbReference type="InterPro" id="IPR004089">
    <property type="entry name" value="MCPsignal_dom"/>
</dbReference>
<dbReference type="GO" id="GO:0016020">
    <property type="term" value="C:membrane"/>
    <property type="evidence" value="ECO:0007669"/>
    <property type="project" value="UniProtKB-SubCell"/>
</dbReference>
<dbReference type="SMART" id="SM00304">
    <property type="entry name" value="HAMP"/>
    <property type="match status" value="2"/>
</dbReference>
<evidence type="ECO:0000259" key="7">
    <source>
        <dbReference type="PROSITE" id="PS50885"/>
    </source>
</evidence>
<dbReference type="PROSITE" id="PS50111">
    <property type="entry name" value="CHEMOTAXIS_TRANSDUC_2"/>
    <property type="match status" value="1"/>
</dbReference>
<evidence type="ECO:0000256" key="1">
    <source>
        <dbReference type="ARBA" id="ARBA00004370"/>
    </source>
</evidence>
<dbReference type="RefSeq" id="WP_109838868.1">
    <property type="nucleotide sequence ID" value="NZ_QGKM01000056.1"/>
</dbReference>
<evidence type="ECO:0000256" key="2">
    <source>
        <dbReference type="ARBA" id="ARBA00023224"/>
    </source>
</evidence>
<dbReference type="PANTHER" id="PTHR32089">
    <property type="entry name" value="METHYL-ACCEPTING CHEMOTAXIS PROTEIN MCPB"/>
    <property type="match status" value="1"/>
</dbReference>
<dbReference type="SUPFAM" id="SSF58104">
    <property type="entry name" value="Methyl-accepting chemotaxis protein (MCP) signaling domain"/>
    <property type="match status" value="1"/>
</dbReference>
<comment type="subcellular location">
    <subcellularLocation>
        <location evidence="1">Membrane</location>
    </subcellularLocation>
</comment>
<feature type="transmembrane region" description="Helical" evidence="5">
    <location>
        <begin position="214"/>
        <end position="238"/>
    </location>
</feature>
<dbReference type="PANTHER" id="PTHR32089:SF114">
    <property type="entry name" value="METHYL-ACCEPTING CHEMOTAXIS PROTEIN MCPB"/>
    <property type="match status" value="1"/>
</dbReference>
<gene>
    <name evidence="8" type="ORF">DKW60_17025</name>
</gene>
<keyword evidence="5" id="KW-1133">Transmembrane helix</keyword>
<evidence type="ECO:0000256" key="3">
    <source>
        <dbReference type="ARBA" id="ARBA00029447"/>
    </source>
</evidence>
<accession>A0A317C7M9</accession>
<feature type="domain" description="HAMP" evidence="7">
    <location>
        <begin position="239"/>
        <end position="291"/>
    </location>
</feature>